<dbReference type="STRING" id="1202768.SAMN05216285_3900"/>
<evidence type="ECO:0000313" key="1">
    <source>
        <dbReference type="EMBL" id="SEW30772.1"/>
    </source>
</evidence>
<gene>
    <name evidence="1" type="ORF">SAMN05216285_3900</name>
</gene>
<dbReference type="PROSITE" id="PS51318">
    <property type="entry name" value="TAT"/>
    <property type="match status" value="1"/>
</dbReference>
<dbReference type="InterPro" id="IPR042100">
    <property type="entry name" value="Bug_dom1"/>
</dbReference>
<dbReference type="Gene3D" id="3.40.190.150">
    <property type="entry name" value="Bordetella uptake gene, domain 1"/>
    <property type="match status" value="1"/>
</dbReference>
<dbReference type="PANTHER" id="PTHR42928:SF5">
    <property type="entry name" value="BLR1237 PROTEIN"/>
    <property type="match status" value="1"/>
</dbReference>
<accession>A0A1I0QT20</accession>
<dbReference type="eggNOG" id="arCOG13681">
    <property type="taxonomic scope" value="Archaea"/>
</dbReference>
<keyword evidence="2" id="KW-1185">Reference proteome</keyword>
<organism evidence="1 2">
    <name type="scientific">Natrinema salifodinae</name>
    <dbReference type="NCBI Taxonomy" id="1202768"/>
    <lineage>
        <taxon>Archaea</taxon>
        <taxon>Methanobacteriati</taxon>
        <taxon>Methanobacteriota</taxon>
        <taxon>Stenosarchaea group</taxon>
        <taxon>Halobacteria</taxon>
        <taxon>Halobacteriales</taxon>
        <taxon>Natrialbaceae</taxon>
        <taxon>Natrinema</taxon>
    </lineage>
</organism>
<name>A0A1I0QT20_9EURY</name>
<dbReference type="PANTHER" id="PTHR42928">
    <property type="entry name" value="TRICARBOXYLATE-BINDING PROTEIN"/>
    <property type="match status" value="1"/>
</dbReference>
<reference evidence="2" key="1">
    <citation type="submission" date="2016-10" db="EMBL/GenBank/DDBJ databases">
        <authorList>
            <person name="Varghese N."/>
        </authorList>
    </citation>
    <scope>NUCLEOTIDE SEQUENCE [LARGE SCALE GENOMIC DNA]</scope>
    <source>
        <strain evidence="2">CGMCC 1.12284</strain>
    </source>
</reference>
<dbReference type="Pfam" id="PF03401">
    <property type="entry name" value="TctC"/>
    <property type="match status" value="1"/>
</dbReference>
<protein>
    <submittedName>
        <fullName evidence="1">Tripartite-type tricarboxylate transporter, receptor component TctC</fullName>
    </submittedName>
</protein>
<dbReference type="EMBL" id="FOIS01000005">
    <property type="protein sequence ID" value="SEW30772.1"/>
    <property type="molecule type" value="Genomic_DNA"/>
</dbReference>
<sequence length="357" mass="38677">MSERTQRRKLAAGSISTRRRFLRIAGAGTAVSLAGCLTEEGPGVDAGEDWEPSESIRYIVPYDEGGGTDVYARGIVEPLTDAMGQDIQIDNVPGGGGLNGFGDLYGSQPDGHTISGSAVPLEVTPQLLEDPGFDQRDLEGLGIIGRSTWCLVVNEEYQGEVETFDDVREKHNSGEWDSIGIQEPGSPQDIMTLLAKHEPEYADEYDWQWENRVQYTGTGPIAEAVTSGEVPCGIGTDAGTRPNVDSGGVYPVCTFFSEGTDVYPDIPSVTDEGYPDMDFVAGVNRGLYAPPDTPESVIDELSGRIEEATQDQQYEEWSEETGNPIFFEGPDAANAAIDDAFEEFEDLEIVSLIEEHS</sequence>
<dbReference type="Proteomes" id="UP000183275">
    <property type="component" value="Unassembled WGS sequence"/>
</dbReference>
<dbReference type="Gene3D" id="3.40.190.10">
    <property type="entry name" value="Periplasmic binding protein-like II"/>
    <property type="match status" value="1"/>
</dbReference>
<keyword evidence="1" id="KW-0675">Receptor</keyword>
<proteinExistence type="predicted"/>
<dbReference type="InterPro" id="IPR005064">
    <property type="entry name" value="BUG"/>
</dbReference>
<dbReference type="InterPro" id="IPR006311">
    <property type="entry name" value="TAT_signal"/>
</dbReference>
<dbReference type="AlphaFoldDB" id="A0A1I0QT20"/>
<evidence type="ECO:0000313" key="2">
    <source>
        <dbReference type="Proteomes" id="UP000183275"/>
    </source>
</evidence>